<accession>A0A4C1ZD68</accession>
<evidence type="ECO:0000256" key="1">
    <source>
        <dbReference type="SAM" id="MobiDB-lite"/>
    </source>
</evidence>
<dbReference type="EMBL" id="BGZK01001810">
    <property type="protein sequence ID" value="GBP86701.1"/>
    <property type="molecule type" value="Genomic_DNA"/>
</dbReference>
<name>A0A4C1ZD68_EUMVA</name>
<sequence length="97" mass="10618">MIERTNASGDECATVPAASAKGYQKDAMGFYSVVVRHNSRIKSEIYGAMIGLEFQKDQQKLLKFRLLKNDMGRMEMGARVGRGRIERSAGTSTGAAT</sequence>
<reference evidence="2 3" key="1">
    <citation type="journal article" date="2019" name="Commun. Biol.">
        <title>The bagworm genome reveals a unique fibroin gene that provides high tensile strength.</title>
        <authorList>
            <person name="Kono N."/>
            <person name="Nakamura H."/>
            <person name="Ohtoshi R."/>
            <person name="Tomita M."/>
            <person name="Numata K."/>
            <person name="Arakawa K."/>
        </authorList>
    </citation>
    <scope>NUCLEOTIDE SEQUENCE [LARGE SCALE GENOMIC DNA]</scope>
</reference>
<comment type="caution">
    <text evidence="2">The sequence shown here is derived from an EMBL/GenBank/DDBJ whole genome shotgun (WGS) entry which is preliminary data.</text>
</comment>
<dbReference type="AlphaFoldDB" id="A0A4C1ZD68"/>
<evidence type="ECO:0000313" key="3">
    <source>
        <dbReference type="Proteomes" id="UP000299102"/>
    </source>
</evidence>
<gene>
    <name evidence="2" type="ORF">EVAR_80494_1</name>
</gene>
<proteinExistence type="predicted"/>
<protein>
    <submittedName>
        <fullName evidence="2">Uncharacterized protein</fullName>
    </submittedName>
</protein>
<evidence type="ECO:0000313" key="2">
    <source>
        <dbReference type="EMBL" id="GBP86701.1"/>
    </source>
</evidence>
<dbReference type="Proteomes" id="UP000299102">
    <property type="component" value="Unassembled WGS sequence"/>
</dbReference>
<organism evidence="2 3">
    <name type="scientific">Eumeta variegata</name>
    <name type="common">Bagworm moth</name>
    <name type="synonym">Eumeta japonica</name>
    <dbReference type="NCBI Taxonomy" id="151549"/>
    <lineage>
        <taxon>Eukaryota</taxon>
        <taxon>Metazoa</taxon>
        <taxon>Ecdysozoa</taxon>
        <taxon>Arthropoda</taxon>
        <taxon>Hexapoda</taxon>
        <taxon>Insecta</taxon>
        <taxon>Pterygota</taxon>
        <taxon>Neoptera</taxon>
        <taxon>Endopterygota</taxon>
        <taxon>Lepidoptera</taxon>
        <taxon>Glossata</taxon>
        <taxon>Ditrysia</taxon>
        <taxon>Tineoidea</taxon>
        <taxon>Psychidae</taxon>
        <taxon>Oiketicinae</taxon>
        <taxon>Eumeta</taxon>
    </lineage>
</organism>
<feature type="region of interest" description="Disordered" evidence="1">
    <location>
        <begin position="78"/>
        <end position="97"/>
    </location>
</feature>
<keyword evidence="3" id="KW-1185">Reference proteome</keyword>